<keyword evidence="4" id="KW-1185">Reference proteome</keyword>
<dbReference type="InParanoid" id="A0A401GJ07"/>
<feature type="compositionally biased region" description="Polar residues" evidence="1">
    <location>
        <begin position="650"/>
        <end position="660"/>
    </location>
</feature>
<comment type="caution">
    <text evidence="3">The sequence shown here is derived from an EMBL/GenBank/DDBJ whole genome shotgun (WGS) entry which is preliminary data.</text>
</comment>
<feature type="region of interest" description="Disordered" evidence="1">
    <location>
        <begin position="167"/>
        <end position="357"/>
    </location>
</feature>
<feature type="compositionally biased region" description="Basic and acidic residues" evidence="1">
    <location>
        <begin position="192"/>
        <end position="215"/>
    </location>
</feature>
<evidence type="ECO:0000313" key="3">
    <source>
        <dbReference type="EMBL" id="GBE82138.1"/>
    </source>
</evidence>
<organism evidence="3 4">
    <name type="scientific">Sparassis crispa</name>
    <dbReference type="NCBI Taxonomy" id="139825"/>
    <lineage>
        <taxon>Eukaryota</taxon>
        <taxon>Fungi</taxon>
        <taxon>Dikarya</taxon>
        <taxon>Basidiomycota</taxon>
        <taxon>Agaricomycotina</taxon>
        <taxon>Agaricomycetes</taxon>
        <taxon>Polyporales</taxon>
        <taxon>Sparassidaceae</taxon>
        <taxon>Sparassis</taxon>
    </lineage>
</organism>
<feature type="compositionally biased region" description="Low complexity" evidence="1">
    <location>
        <begin position="568"/>
        <end position="581"/>
    </location>
</feature>
<feature type="compositionally biased region" description="Basic and acidic residues" evidence="1">
    <location>
        <begin position="267"/>
        <end position="283"/>
    </location>
</feature>
<feature type="compositionally biased region" description="Acidic residues" evidence="1">
    <location>
        <begin position="339"/>
        <end position="357"/>
    </location>
</feature>
<evidence type="ECO:0000259" key="2">
    <source>
        <dbReference type="Pfam" id="PF12927"/>
    </source>
</evidence>
<protein>
    <recommendedName>
        <fullName evidence="2">DUF3835 domain-containing protein</fullName>
    </recommendedName>
</protein>
<feature type="compositionally biased region" description="Low complexity" evidence="1">
    <location>
        <begin position="427"/>
        <end position="453"/>
    </location>
</feature>
<dbReference type="STRING" id="139825.A0A401GJ07"/>
<sequence length="717" mass="77775">MASEGSKQDMNKSRAQALQALLHSMSPEGSSSSGNGKNLTTEQVRKISDKLGEILGDEELGADGGQRRNEKGELVNEEGLPIIDIREPMADASSPIASAISPEHIFDDPDLLPPWALSPAEKARRRAERERILDLLEEEEHPEQERDEAANRERWLAELERRKEAAKAEMDSLKKARDLQKKMGRALLRNVTETREREEKERAEREKEEREEREKRLKVKPKKSVSFAEPPVSEEDEVGKSETRSGWGSVALGRLERKGKSPLMTKAEMDKQPMRMHVVERHPGAMGASQSQALSDNQDSDDESVPGSPVLADSDEGDVINSDHSEDHEDHPSAHSDSEDIEAEPNAEDEPVVWDEEELDYARHQREIALAYYEKRATITSDVASAMRAHTHDEAENDWDQPEVPLDATLASAPPKSSISRFKAEHSSGTSSSSLASHSLGPSVLPSSQSSSLNRAVRMGKLVNGQLTGGEPGDSGDDGEMEAREILELLSRGQVKNVGPEANSTLPQVGNSVFAGPSNTQHRAPVSPALETTADADGASAPPKSKPSKVSKFKLALSQTQWRSPGAVSPTVSPSTPSTIVERSSPKLVSPPLLTPIATPPIPSSPGRMSIPSGAREHNTVLSAVQQGQMPSMIVESPSLPTSQVVIDSPSFQTSSSHQVLSPKGPAANRSPPGTSVISEHPASMMAAEVRESTSTPLPGDELRKERKISRFLAERS</sequence>
<feature type="region of interest" description="Disordered" evidence="1">
    <location>
        <begin position="1"/>
        <end position="87"/>
    </location>
</feature>
<feature type="compositionally biased region" description="Basic and acidic residues" evidence="1">
    <location>
        <begin position="167"/>
        <end position="181"/>
    </location>
</feature>
<evidence type="ECO:0000256" key="1">
    <source>
        <dbReference type="SAM" id="MobiDB-lite"/>
    </source>
</evidence>
<feature type="compositionally biased region" description="Basic and acidic residues" evidence="1">
    <location>
        <begin position="1"/>
        <end position="12"/>
    </location>
</feature>
<feature type="compositionally biased region" description="Basic and acidic residues" evidence="1">
    <location>
        <begin position="321"/>
        <end position="338"/>
    </location>
</feature>
<feature type="compositionally biased region" description="Low complexity" evidence="1">
    <location>
        <begin position="24"/>
        <end position="36"/>
    </location>
</feature>
<dbReference type="OrthoDB" id="21413at2759"/>
<feature type="compositionally biased region" description="Polar residues" evidence="1">
    <location>
        <begin position="288"/>
        <end position="297"/>
    </location>
</feature>
<feature type="domain" description="DUF3835" evidence="2">
    <location>
        <begin position="344"/>
        <end position="425"/>
    </location>
</feature>
<feature type="compositionally biased region" description="Basic and acidic residues" evidence="1">
    <location>
        <begin position="65"/>
        <end position="74"/>
    </location>
</feature>
<dbReference type="RefSeq" id="XP_027613051.1">
    <property type="nucleotide sequence ID" value="XM_027757250.1"/>
</dbReference>
<feature type="region of interest" description="Disordered" evidence="1">
    <location>
        <begin position="387"/>
        <end position="614"/>
    </location>
</feature>
<name>A0A401GJ07_9APHY</name>
<gene>
    <name evidence="3" type="ORF">SCP_0405180</name>
</gene>
<accession>A0A401GJ07</accession>
<dbReference type="EMBL" id="BFAD01000004">
    <property type="protein sequence ID" value="GBE82138.1"/>
    <property type="molecule type" value="Genomic_DNA"/>
</dbReference>
<feature type="region of interest" description="Disordered" evidence="1">
    <location>
        <begin position="650"/>
        <end position="717"/>
    </location>
</feature>
<feature type="compositionally biased region" description="Polar residues" evidence="1">
    <location>
        <begin position="502"/>
        <end position="522"/>
    </location>
</feature>
<dbReference type="AlphaFoldDB" id="A0A401GJ07"/>
<dbReference type="InterPro" id="IPR024325">
    <property type="entry name" value="DUF3835"/>
</dbReference>
<evidence type="ECO:0000313" key="4">
    <source>
        <dbReference type="Proteomes" id="UP000287166"/>
    </source>
</evidence>
<reference evidence="3 4" key="1">
    <citation type="journal article" date="2018" name="Sci. Rep.">
        <title>Genome sequence of the cauliflower mushroom Sparassis crispa (Hanabiratake) and its association with beneficial usage.</title>
        <authorList>
            <person name="Kiyama R."/>
            <person name="Furutani Y."/>
            <person name="Kawaguchi K."/>
            <person name="Nakanishi T."/>
        </authorList>
    </citation>
    <scope>NUCLEOTIDE SEQUENCE [LARGE SCALE GENOMIC DNA]</scope>
</reference>
<dbReference type="GeneID" id="38779055"/>
<dbReference type="Pfam" id="PF12927">
    <property type="entry name" value="DUF3835"/>
    <property type="match status" value="1"/>
</dbReference>
<dbReference type="Proteomes" id="UP000287166">
    <property type="component" value="Unassembled WGS sequence"/>
</dbReference>
<feature type="compositionally biased region" description="Basic and acidic residues" evidence="1">
    <location>
        <begin position="43"/>
        <end position="52"/>
    </location>
</feature>
<proteinExistence type="predicted"/>